<accession>A0ABX8JMN1</accession>
<keyword evidence="6" id="KW-1185">Reference proteome</keyword>
<feature type="signal peptide" evidence="3">
    <location>
        <begin position="1"/>
        <end position="24"/>
    </location>
</feature>
<dbReference type="Proteomes" id="UP000683493">
    <property type="component" value="Chromosome"/>
</dbReference>
<dbReference type="InterPro" id="IPR023155">
    <property type="entry name" value="Cyt_c-552/4"/>
</dbReference>
<dbReference type="Pfam" id="PF13435">
    <property type="entry name" value="Cytochrome_C554"/>
    <property type="match status" value="2"/>
</dbReference>
<dbReference type="InterPro" id="IPR051829">
    <property type="entry name" value="Multiheme_Cytochr_ET"/>
</dbReference>
<dbReference type="PANTHER" id="PTHR35038">
    <property type="entry name" value="DISSIMILATORY SULFITE REDUCTASE SIRA"/>
    <property type="match status" value="1"/>
</dbReference>
<feature type="chain" id="PRO_5046759427" description="Cytochrome c-552/4 domain-containing protein" evidence="3">
    <location>
        <begin position="25"/>
        <end position="393"/>
    </location>
</feature>
<feature type="region of interest" description="Disordered" evidence="2">
    <location>
        <begin position="370"/>
        <end position="393"/>
    </location>
</feature>
<evidence type="ECO:0000256" key="2">
    <source>
        <dbReference type="SAM" id="MobiDB-lite"/>
    </source>
</evidence>
<proteinExistence type="predicted"/>
<keyword evidence="1 3" id="KW-0732">Signal</keyword>
<protein>
    <recommendedName>
        <fullName evidence="4">Cytochrome c-552/4 domain-containing protein</fullName>
    </recommendedName>
</protein>
<evidence type="ECO:0000256" key="3">
    <source>
        <dbReference type="SAM" id="SignalP"/>
    </source>
</evidence>
<feature type="domain" description="Cytochrome c-552/4" evidence="4">
    <location>
        <begin position="138"/>
        <end position="182"/>
    </location>
</feature>
<evidence type="ECO:0000259" key="4">
    <source>
        <dbReference type="Pfam" id="PF13435"/>
    </source>
</evidence>
<evidence type="ECO:0000313" key="6">
    <source>
        <dbReference type="Proteomes" id="UP000683493"/>
    </source>
</evidence>
<organism evidence="5 6">
    <name type="scientific">Geomonas diazotrophica</name>
    <dbReference type="NCBI Taxonomy" id="2843197"/>
    <lineage>
        <taxon>Bacteria</taxon>
        <taxon>Pseudomonadati</taxon>
        <taxon>Thermodesulfobacteriota</taxon>
        <taxon>Desulfuromonadia</taxon>
        <taxon>Geobacterales</taxon>
        <taxon>Geobacteraceae</taxon>
        <taxon>Geomonas</taxon>
    </lineage>
</organism>
<gene>
    <name evidence="5" type="ORF">KP005_10295</name>
</gene>
<dbReference type="PANTHER" id="PTHR35038:SF8">
    <property type="entry name" value="C-TYPE POLYHEME CYTOCHROME OMCC"/>
    <property type="match status" value="1"/>
</dbReference>
<name>A0ABX8JMN1_9BACT</name>
<evidence type="ECO:0000313" key="5">
    <source>
        <dbReference type="EMBL" id="QWV99634.1"/>
    </source>
</evidence>
<dbReference type="EMBL" id="CP076724">
    <property type="protein sequence ID" value="QWV99634.1"/>
    <property type="molecule type" value="Genomic_DNA"/>
</dbReference>
<evidence type="ECO:0000256" key="1">
    <source>
        <dbReference type="ARBA" id="ARBA00022729"/>
    </source>
</evidence>
<reference evidence="5 6" key="1">
    <citation type="submission" date="2021-06" db="EMBL/GenBank/DDBJ databases">
        <title>Gemonas diversity in paddy soil.</title>
        <authorList>
            <person name="Liu G."/>
        </authorList>
    </citation>
    <scope>NUCLEOTIDE SEQUENCE [LARGE SCALE GENOMIC DNA]</scope>
    <source>
        <strain evidence="5 6">RG29</strain>
    </source>
</reference>
<feature type="domain" description="Cytochrome c-552/4" evidence="4">
    <location>
        <begin position="36"/>
        <end position="61"/>
    </location>
</feature>
<sequence>MQKVKFFAGWLACGIVLSAAPAMALDSKNEFAGSEACKKCHTEEYNSWKETFHSKIVQTRRAGILKDAVAKWRTDGKNAGPSVSNATGNPAKMDDVQYVVGSRWKQRFLVKNEQTGNLQFLNKQFNRLTGQWENYGNKNDWDTNCVTCHTTGYRILDVDEATGKTLKSEFIELGVGCESCHGPGMKHLKAVKRDKKSTIFNPANFTVKEQSRVCGYCHVRSENQLYKTSQGTNREDLPAPNLGDSFTASDDWTNWYPDKVVIPGVQPDQPFNKEYGGDLKGLFNNDDFAKANGIYEEAMYHAEYQGFLQSNHYKSGMLSCITCHAPHAGKGRLRKVARDACHKCHDASYTAEKYMPNTGKSADNYYIRSHTFSGTPRQPAKGTAAAAPTMRYE</sequence>